<name>A0AAE1HXY3_9NEOP</name>
<reference evidence="4" key="1">
    <citation type="submission" date="2021-07" db="EMBL/GenBank/DDBJ databases">
        <authorList>
            <person name="Catto M.A."/>
            <person name="Jacobson A."/>
            <person name="Kennedy G."/>
            <person name="Labadie P."/>
            <person name="Hunt B.G."/>
            <person name="Srinivasan R."/>
        </authorList>
    </citation>
    <scope>NUCLEOTIDE SEQUENCE</scope>
    <source>
        <strain evidence="4">PL_HMW_Pooled</strain>
        <tissue evidence="4">Head</tissue>
    </source>
</reference>
<dbReference type="InterPro" id="IPR014768">
    <property type="entry name" value="GBD/FH3_dom"/>
</dbReference>
<dbReference type="GO" id="GO:0051015">
    <property type="term" value="F:actin filament binding"/>
    <property type="evidence" value="ECO:0007669"/>
    <property type="project" value="TreeGrafter"/>
</dbReference>
<reference evidence="4" key="2">
    <citation type="journal article" date="2023" name="BMC Genomics">
        <title>Pest status, molecular evolution, and epigenetic factors derived from the genome assembly of Frankliniella fusca, a thysanopteran phytovirus vector.</title>
        <authorList>
            <person name="Catto M.A."/>
            <person name="Labadie P.E."/>
            <person name="Jacobson A.L."/>
            <person name="Kennedy G.G."/>
            <person name="Srinivasan R."/>
            <person name="Hunt B.G."/>
        </authorList>
    </citation>
    <scope>NUCLEOTIDE SEQUENCE</scope>
    <source>
        <strain evidence="4">PL_HMW_Pooled</strain>
    </source>
</reference>
<feature type="coiled-coil region" evidence="1">
    <location>
        <begin position="218"/>
        <end position="252"/>
    </location>
</feature>
<dbReference type="Gene3D" id="1.25.10.10">
    <property type="entry name" value="Leucine-rich Repeat Variant"/>
    <property type="match status" value="1"/>
</dbReference>
<dbReference type="GO" id="GO:0016477">
    <property type="term" value="P:cell migration"/>
    <property type="evidence" value="ECO:0007669"/>
    <property type="project" value="TreeGrafter"/>
</dbReference>
<dbReference type="GO" id="GO:0005829">
    <property type="term" value="C:cytosol"/>
    <property type="evidence" value="ECO:0007669"/>
    <property type="project" value="TreeGrafter"/>
</dbReference>
<protein>
    <submittedName>
        <fullName evidence="4">Formin-like protein 1</fullName>
    </submittedName>
</protein>
<evidence type="ECO:0000313" key="5">
    <source>
        <dbReference type="Proteomes" id="UP001219518"/>
    </source>
</evidence>
<dbReference type="GO" id="GO:0030866">
    <property type="term" value="P:cortical actin cytoskeleton organization"/>
    <property type="evidence" value="ECO:0007669"/>
    <property type="project" value="TreeGrafter"/>
</dbReference>
<feature type="region of interest" description="Disordered" evidence="2">
    <location>
        <begin position="446"/>
        <end position="479"/>
    </location>
</feature>
<feature type="region of interest" description="Disordered" evidence="2">
    <location>
        <begin position="851"/>
        <end position="920"/>
    </location>
</feature>
<feature type="domain" description="GBD/FH3" evidence="3">
    <location>
        <begin position="1"/>
        <end position="299"/>
    </location>
</feature>
<gene>
    <name evidence="4" type="ORF">KUF71_016838</name>
</gene>
<evidence type="ECO:0000259" key="3">
    <source>
        <dbReference type="PROSITE" id="PS51232"/>
    </source>
</evidence>
<dbReference type="InterPro" id="IPR010472">
    <property type="entry name" value="FH3_dom"/>
</dbReference>
<dbReference type="Pfam" id="PF06367">
    <property type="entry name" value="Drf_FH3"/>
    <property type="match status" value="1"/>
</dbReference>
<feature type="compositionally biased region" description="Low complexity" evidence="2">
    <location>
        <begin position="700"/>
        <end position="725"/>
    </location>
</feature>
<proteinExistence type="predicted"/>
<feature type="compositionally biased region" description="Basic and acidic residues" evidence="2">
    <location>
        <begin position="257"/>
        <end position="275"/>
    </location>
</feature>
<dbReference type="EMBL" id="JAHWGI010001337">
    <property type="protein sequence ID" value="KAK3928591.1"/>
    <property type="molecule type" value="Genomic_DNA"/>
</dbReference>
<sequence length="1040" mass="110775">MIEVIGNFVQEFVDSAVDGVTLLLELLRTMQLQQQGGQGGGGGAGVASQRQALLQENACLQCLHGCLRCPDAPRRLAVSSAGLFTLAVSTMSSVNKSRVLALQLLAKTCEGAAEGHGAVSEALSTMRLRFGEPVRFRFLAGVLSSAGGQSDLLLAGLRFLNAFLRSAPGPQQRVYIQAELGQAGFQPAALRQSLPAATAASAEVQAEFDAWERQQVDVNALTQRVQQAESRATQLQDQLSELQRRLQVLSLEQALKSTKDGKQDSKDVKDEEDSRSTPAEDEGISSSDQDRSLSPDGVDREPLMYEVVLKVPDGLQGGHRAAPRTAPRTAPRAAKPPQRDEANDVHEEEEEETTIEEVMEEFQNIINDAETEVYANHVNSRAASDLDVGKNVYVNSETLTARIQVPYPQDNVISFNNMNVNVSSSTQQSNRPAPKSGRLRLEALFQNPAGAPPQPPQSPQPPQPSQRLQPPPRHSSLLQPQQLNGEEDAAAAPEPQHGESEIVPCALLPQPPRRTKSLVHLCAPSKDYVNLCNSSPFFDDADSFSNVSGDGDNSDSLLSASREQFGLGLGLNLGRGGLGLGREREREREAAEERDKNRRNAAESAAADSTSGVSRASRTARGYRSVAMIMPDEDVVDCDKDDDDDIIKPVEVSVYQGIPDILRCSKQSPAPRGSDPRAVDLATVRNGSNYQPAGGPGPARPGASTATTASAPSSPAPTLAPTLAPIKSPRKPAVEPAERQASARTGSFDGLFYVADAPKSTKPSSGKPPMVVPKKKSARSATSASGSERSDSQRSRPAPDSAPRRPKSKSLERIDEGLNSMVDVVVSQRQQQRLAPEGVFEAREWGVEWGQGHGQGRLPAAGRLPCPSPNPAGPVVIVSRSTSVRHQQRQFQPPSRPQGVGRTPPEGANNSGGGPHPLFLPVSSRVNAFEKVDPRHGHHVPLGLVASGPQGPVSASFIIKRGHTNAGLYSGHHLLRDAPLHTPGPGHGTGSALAKIVSSAQHAQVPSIPGLGMPTDFTRGIHVNLALPSGKLTDLPSGLY</sequence>
<feature type="region of interest" description="Disordered" evidence="2">
    <location>
        <begin position="256"/>
        <end position="355"/>
    </location>
</feature>
<dbReference type="PROSITE" id="PS51232">
    <property type="entry name" value="GBD_FH3"/>
    <property type="match status" value="1"/>
</dbReference>
<feature type="compositionally biased region" description="Acidic residues" evidence="2">
    <location>
        <begin position="346"/>
        <end position="355"/>
    </location>
</feature>
<dbReference type="SMART" id="SM01139">
    <property type="entry name" value="Drf_FH3"/>
    <property type="match status" value="1"/>
</dbReference>
<feature type="compositionally biased region" description="Low complexity" evidence="2">
    <location>
        <begin position="758"/>
        <end position="769"/>
    </location>
</feature>
<evidence type="ECO:0000256" key="1">
    <source>
        <dbReference type="SAM" id="Coils"/>
    </source>
</evidence>
<evidence type="ECO:0000313" key="4">
    <source>
        <dbReference type="EMBL" id="KAK3928591.1"/>
    </source>
</evidence>
<dbReference type="PANTHER" id="PTHR45857">
    <property type="entry name" value="FORMIN-LIKE PROTEIN"/>
    <property type="match status" value="1"/>
</dbReference>
<feature type="compositionally biased region" description="Polar residues" evidence="2">
    <location>
        <begin position="607"/>
        <end position="617"/>
    </location>
</feature>
<accession>A0AAE1HXY3</accession>
<dbReference type="AlphaFoldDB" id="A0AAE1HXY3"/>
<feature type="region of interest" description="Disordered" evidence="2">
    <location>
        <begin position="576"/>
        <end position="619"/>
    </location>
</feature>
<keyword evidence="1" id="KW-0175">Coiled coil</keyword>
<feature type="compositionally biased region" description="Pro residues" evidence="2">
    <location>
        <begin position="450"/>
        <end position="473"/>
    </location>
</feature>
<keyword evidence="5" id="KW-1185">Reference proteome</keyword>
<feature type="compositionally biased region" description="Low complexity" evidence="2">
    <location>
        <begin position="323"/>
        <end position="336"/>
    </location>
</feature>
<dbReference type="PANTHER" id="PTHR45857:SF9">
    <property type="entry name" value="MULTIPLE WING HAIRS, ISOFORM C"/>
    <property type="match status" value="1"/>
</dbReference>
<organism evidence="4 5">
    <name type="scientific">Frankliniella fusca</name>
    <dbReference type="NCBI Taxonomy" id="407009"/>
    <lineage>
        <taxon>Eukaryota</taxon>
        <taxon>Metazoa</taxon>
        <taxon>Ecdysozoa</taxon>
        <taxon>Arthropoda</taxon>
        <taxon>Hexapoda</taxon>
        <taxon>Insecta</taxon>
        <taxon>Pterygota</taxon>
        <taxon>Neoptera</taxon>
        <taxon>Paraneoptera</taxon>
        <taxon>Thysanoptera</taxon>
        <taxon>Terebrantia</taxon>
        <taxon>Thripoidea</taxon>
        <taxon>Thripidae</taxon>
        <taxon>Frankliniella</taxon>
    </lineage>
</organism>
<dbReference type="InterPro" id="IPR043592">
    <property type="entry name" value="FMNL_animal"/>
</dbReference>
<evidence type="ECO:0000256" key="2">
    <source>
        <dbReference type="SAM" id="MobiDB-lite"/>
    </source>
</evidence>
<dbReference type="InterPro" id="IPR016024">
    <property type="entry name" value="ARM-type_fold"/>
</dbReference>
<dbReference type="GO" id="GO:0008360">
    <property type="term" value="P:regulation of cell shape"/>
    <property type="evidence" value="ECO:0007669"/>
    <property type="project" value="TreeGrafter"/>
</dbReference>
<dbReference type="SUPFAM" id="SSF48371">
    <property type="entry name" value="ARM repeat"/>
    <property type="match status" value="1"/>
</dbReference>
<dbReference type="Proteomes" id="UP001219518">
    <property type="component" value="Unassembled WGS sequence"/>
</dbReference>
<feature type="region of interest" description="Disordered" evidence="2">
    <location>
        <begin position="686"/>
        <end position="815"/>
    </location>
</feature>
<dbReference type="InterPro" id="IPR011989">
    <property type="entry name" value="ARM-like"/>
</dbReference>
<feature type="compositionally biased region" description="Basic and acidic residues" evidence="2">
    <location>
        <begin position="288"/>
        <end position="303"/>
    </location>
</feature>
<comment type="caution">
    <text evidence="4">The sequence shown here is derived from an EMBL/GenBank/DDBJ whole genome shotgun (WGS) entry which is preliminary data.</text>
</comment>
<feature type="compositionally biased region" description="Basic and acidic residues" evidence="2">
    <location>
        <begin position="581"/>
        <end position="601"/>
    </location>
</feature>